<dbReference type="PROSITE" id="PS50835">
    <property type="entry name" value="IG_LIKE"/>
    <property type="match status" value="1"/>
</dbReference>
<sequence>KVELKLNYIQKSKFCEIIGQFDRHLRYFQPVYLSDAPEFKEKPKIAQRDGGELLVIKMQAISKTEMKVEWLKNDKPLEKSDRVKANVEKDAKDPQQYLLSLEIKKPTKEDEAKYTCVVKNEGGQNRQSINLSFE</sequence>
<reference evidence="3 4" key="2">
    <citation type="submission" date="2018-11" db="EMBL/GenBank/DDBJ databases">
        <authorList>
            <consortium name="Pathogen Informatics"/>
        </authorList>
    </citation>
    <scope>NUCLEOTIDE SEQUENCE [LARGE SCALE GENOMIC DNA]</scope>
</reference>
<feature type="domain" description="Ig-like" evidence="2">
    <location>
        <begin position="37"/>
        <end position="132"/>
    </location>
</feature>
<organism evidence="5">
    <name type="scientific">Soboliphyme baturini</name>
    <dbReference type="NCBI Taxonomy" id="241478"/>
    <lineage>
        <taxon>Eukaryota</taxon>
        <taxon>Metazoa</taxon>
        <taxon>Ecdysozoa</taxon>
        <taxon>Nematoda</taxon>
        <taxon>Enoplea</taxon>
        <taxon>Dorylaimia</taxon>
        <taxon>Dioctophymatida</taxon>
        <taxon>Dioctophymatoidea</taxon>
        <taxon>Soboliphymatidae</taxon>
        <taxon>Soboliphyme</taxon>
    </lineage>
</organism>
<keyword evidence="1" id="KW-0393">Immunoglobulin domain</keyword>
<proteinExistence type="predicted"/>
<dbReference type="OrthoDB" id="504170at2759"/>
<evidence type="ECO:0000313" key="3">
    <source>
        <dbReference type="EMBL" id="VDP00781.1"/>
    </source>
</evidence>
<dbReference type="SUPFAM" id="SSF48726">
    <property type="entry name" value="Immunoglobulin"/>
    <property type="match status" value="1"/>
</dbReference>
<dbReference type="InterPro" id="IPR007110">
    <property type="entry name" value="Ig-like_dom"/>
</dbReference>
<accession>A0A183II76</accession>
<name>A0A183II76_9BILA</name>
<dbReference type="InterPro" id="IPR036179">
    <property type="entry name" value="Ig-like_dom_sf"/>
</dbReference>
<evidence type="ECO:0000256" key="1">
    <source>
        <dbReference type="ARBA" id="ARBA00023319"/>
    </source>
</evidence>
<gene>
    <name evidence="3" type="ORF">SBAD_LOCUS3321</name>
</gene>
<reference evidence="5" key="1">
    <citation type="submission" date="2016-06" db="UniProtKB">
        <authorList>
            <consortium name="WormBaseParasite"/>
        </authorList>
    </citation>
    <scope>IDENTIFICATION</scope>
</reference>
<dbReference type="EMBL" id="UZAM01007686">
    <property type="protein sequence ID" value="VDP00781.1"/>
    <property type="molecule type" value="Genomic_DNA"/>
</dbReference>
<evidence type="ECO:0000313" key="4">
    <source>
        <dbReference type="Proteomes" id="UP000270296"/>
    </source>
</evidence>
<dbReference type="InterPro" id="IPR013098">
    <property type="entry name" value="Ig_I-set"/>
</dbReference>
<evidence type="ECO:0000259" key="2">
    <source>
        <dbReference type="PROSITE" id="PS50835"/>
    </source>
</evidence>
<dbReference type="AlphaFoldDB" id="A0A183II76"/>
<dbReference type="InterPro" id="IPR013783">
    <property type="entry name" value="Ig-like_fold"/>
</dbReference>
<dbReference type="Pfam" id="PF07679">
    <property type="entry name" value="I-set"/>
    <property type="match status" value="1"/>
</dbReference>
<dbReference type="Proteomes" id="UP000270296">
    <property type="component" value="Unassembled WGS sequence"/>
</dbReference>
<evidence type="ECO:0000313" key="5">
    <source>
        <dbReference type="WBParaSite" id="SBAD_0000347501-mRNA-1"/>
    </source>
</evidence>
<keyword evidence="4" id="KW-1185">Reference proteome</keyword>
<dbReference type="FunFam" id="2.60.40.10:FF:000107">
    <property type="entry name" value="Myosin, light chain kinase a"/>
    <property type="match status" value="1"/>
</dbReference>
<protein>
    <submittedName>
        <fullName evidence="5">Ig-like domain-containing protein</fullName>
    </submittedName>
</protein>
<dbReference type="Gene3D" id="2.60.40.10">
    <property type="entry name" value="Immunoglobulins"/>
    <property type="match status" value="1"/>
</dbReference>
<dbReference type="WBParaSite" id="SBAD_0000347501-mRNA-1">
    <property type="protein sequence ID" value="SBAD_0000347501-mRNA-1"/>
    <property type="gene ID" value="SBAD_0000347501"/>
</dbReference>